<keyword evidence="5 7" id="KW-1133">Transmembrane helix</keyword>
<proteinExistence type="inferred from homology"/>
<comment type="subcellular location">
    <subcellularLocation>
        <location evidence="1 7">Cell membrane</location>
        <topology evidence="1 7">Multi-pass membrane protein</topology>
    </subcellularLocation>
</comment>
<evidence type="ECO:0000256" key="4">
    <source>
        <dbReference type="ARBA" id="ARBA00022692"/>
    </source>
</evidence>
<dbReference type="GO" id="GO:0005886">
    <property type="term" value="C:plasma membrane"/>
    <property type="evidence" value="ECO:0007669"/>
    <property type="project" value="UniProtKB-SubCell"/>
</dbReference>
<organism evidence="9 10">
    <name type="scientific">Treponema saccharophilum DSM 2985</name>
    <dbReference type="NCBI Taxonomy" id="907348"/>
    <lineage>
        <taxon>Bacteria</taxon>
        <taxon>Pseudomonadati</taxon>
        <taxon>Spirochaetota</taxon>
        <taxon>Spirochaetia</taxon>
        <taxon>Spirochaetales</taxon>
        <taxon>Treponemataceae</taxon>
        <taxon>Treponema</taxon>
    </lineage>
</organism>
<accession>H7EL98</accession>
<dbReference type="CDD" id="cd06261">
    <property type="entry name" value="TM_PBP2"/>
    <property type="match status" value="1"/>
</dbReference>
<keyword evidence="6 7" id="KW-0472">Membrane</keyword>
<dbReference type="Pfam" id="PF00528">
    <property type="entry name" value="BPD_transp_1"/>
    <property type="match status" value="1"/>
</dbReference>
<dbReference type="OrthoDB" id="356811at2"/>
<keyword evidence="10" id="KW-1185">Reference proteome</keyword>
<feature type="transmembrane region" description="Helical" evidence="7">
    <location>
        <begin position="195"/>
        <end position="218"/>
    </location>
</feature>
<dbReference type="AlphaFoldDB" id="H7EL98"/>
<evidence type="ECO:0000313" key="9">
    <source>
        <dbReference type="EMBL" id="EIC01630.1"/>
    </source>
</evidence>
<dbReference type="Gene3D" id="1.10.3720.10">
    <property type="entry name" value="MetI-like"/>
    <property type="match status" value="1"/>
</dbReference>
<dbReference type="PANTHER" id="PTHR43744:SF9">
    <property type="entry name" value="POLYGALACTURONAN_RHAMNOGALACTURONAN TRANSPORT SYSTEM PERMEASE PROTEIN YTCP"/>
    <property type="match status" value="1"/>
</dbReference>
<dbReference type="STRING" id="907348.TresaDRAFT_2019"/>
<dbReference type="GO" id="GO:0055085">
    <property type="term" value="P:transmembrane transport"/>
    <property type="evidence" value="ECO:0007669"/>
    <property type="project" value="InterPro"/>
</dbReference>
<feature type="transmembrane region" description="Helical" evidence="7">
    <location>
        <begin position="268"/>
        <end position="288"/>
    </location>
</feature>
<feature type="domain" description="ABC transmembrane type-1" evidence="8">
    <location>
        <begin position="88"/>
        <end position="287"/>
    </location>
</feature>
<evidence type="ECO:0000256" key="6">
    <source>
        <dbReference type="ARBA" id="ARBA00023136"/>
    </source>
</evidence>
<evidence type="ECO:0000259" key="8">
    <source>
        <dbReference type="PROSITE" id="PS50928"/>
    </source>
</evidence>
<evidence type="ECO:0000256" key="3">
    <source>
        <dbReference type="ARBA" id="ARBA00022475"/>
    </source>
</evidence>
<dbReference type="RefSeq" id="WP_002704638.1">
    <property type="nucleotide sequence ID" value="NZ_AGRW01000048.1"/>
</dbReference>
<dbReference type="PANTHER" id="PTHR43744">
    <property type="entry name" value="ABC TRANSPORTER PERMEASE PROTEIN MG189-RELATED-RELATED"/>
    <property type="match status" value="1"/>
</dbReference>
<evidence type="ECO:0000256" key="1">
    <source>
        <dbReference type="ARBA" id="ARBA00004651"/>
    </source>
</evidence>
<dbReference type="InterPro" id="IPR035906">
    <property type="entry name" value="MetI-like_sf"/>
</dbReference>
<evidence type="ECO:0000256" key="7">
    <source>
        <dbReference type="RuleBase" id="RU363032"/>
    </source>
</evidence>
<evidence type="ECO:0000256" key="2">
    <source>
        <dbReference type="ARBA" id="ARBA00022448"/>
    </source>
</evidence>
<reference evidence="9 10" key="1">
    <citation type="submission" date="2011-09" db="EMBL/GenBank/DDBJ databases">
        <title>The draft genome of Treponema saccharophilum DSM 2985.</title>
        <authorList>
            <consortium name="US DOE Joint Genome Institute (JGI-PGF)"/>
            <person name="Lucas S."/>
            <person name="Copeland A."/>
            <person name="Lapidus A."/>
            <person name="Glavina del Rio T."/>
            <person name="Dalin E."/>
            <person name="Tice H."/>
            <person name="Bruce D."/>
            <person name="Goodwin L."/>
            <person name="Pitluck S."/>
            <person name="Peters L."/>
            <person name="Kyrpides N."/>
            <person name="Mavromatis K."/>
            <person name="Ivanova N."/>
            <person name="Markowitz V."/>
            <person name="Cheng J.-F."/>
            <person name="Hugenholtz P."/>
            <person name="Woyke T."/>
            <person name="Wu D."/>
            <person name="Gronow S."/>
            <person name="Wellnitz S."/>
            <person name="Brambilla E."/>
            <person name="Klenk H.-P."/>
            <person name="Eisen J.A."/>
        </authorList>
    </citation>
    <scope>NUCLEOTIDE SEQUENCE [LARGE SCALE GENOMIC DNA]</scope>
    <source>
        <strain evidence="9 10">DSM 2985</strain>
    </source>
</reference>
<keyword evidence="3" id="KW-1003">Cell membrane</keyword>
<feature type="transmembrane region" description="Helical" evidence="7">
    <location>
        <begin position="15"/>
        <end position="37"/>
    </location>
</feature>
<feature type="transmembrane region" description="Helical" evidence="7">
    <location>
        <begin position="94"/>
        <end position="111"/>
    </location>
</feature>
<dbReference type="PATRIC" id="fig|907348.3.peg.1679"/>
<keyword evidence="4 7" id="KW-0812">Transmembrane</keyword>
<dbReference type="PROSITE" id="PS50928">
    <property type="entry name" value="ABC_TM1"/>
    <property type="match status" value="1"/>
</dbReference>
<dbReference type="InterPro" id="IPR000515">
    <property type="entry name" value="MetI-like"/>
</dbReference>
<evidence type="ECO:0000256" key="5">
    <source>
        <dbReference type="ARBA" id="ARBA00022989"/>
    </source>
</evidence>
<comment type="similarity">
    <text evidence="7">Belongs to the binding-protein-dependent transport system permease family.</text>
</comment>
<evidence type="ECO:0000313" key="10">
    <source>
        <dbReference type="Proteomes" id="UP000003571"/>
    </source>
</evidence>
<dbReference type="Proteomes" id="UP000003571">
    <property type="component" value="Unassembled WGS sequence"/>
</dbReference>
<protein>
    <submittedName>
        <fullName evidence="9">Carbohydrate ABC transporter membrane protein 2, CUT1 family</fullName>
    </submittedName>
</protein>
<sequence>MAKPKTVKLTNGDRAFYIGVNAFLIFIGLIIAIPMIATITQSITPNGFRGTTFDKFILRPYDFDKSAFVWDASAYKALLGNNGFILAFWNSLKIMSFGVVTALALTIPMSYCMSVHDLPGRKILNYFVLIPYLFNIGVIPTYLVVTDLHLTNHLASVFIPGAIGTYNCLIMRGFFEGIPESLKESARIDGAAEWYVLVSIILPLSKPIIMTIGLYYAVGFWNDFMHPLLYINESALQPMPILLRNILLGSAMGENLDSNAFGDASVQAIKAASVFMSAIPMMLAYPFIQKYFTKGTMLGSVKG</sequence>
<dbReference type="eggNOG" id="COG0395">
    <property type="taxonomic scope" value="Bacteria"/>
</dbReference>
<keyword evidence="2 7" id="KW-0813">Transport</keyword>
<dbReference type="EMBL" id="AGRW01000048">
    <property type="protein sequence ID" value="EIC01630.1"/>
    <property type="molecule type" value="Genomic_DNA"/>
</dbReference>
<feature type="transmembrane region" description="Helical" evidence="7">
    <location>
        <begin position="157"/>
        <end position="175"/>
    </location>
</feature>
<feature type="transmembrane region" description="Helical" evidence="7">
    <location>
        <begin position="123"/>
        <end position="145"/>
    </location>
</feature>
<name>H7EL98_9SPIR</name>
<comment type="caution">
    <text evidence="9">The sequence shown here is derived from an EMBL/GenBank/DDBJ whole genome shotgun (WGS) entry which is preliminary data.</text>
</comment>
<gene>
    <name evidence="9" type="ORF">TresaDRAFT_2019</name>
</gene>
<dbReference type="SUPFAM" id="SSF161098">
    <property type="entry name" value="MetI-like"/>
    <property type="match status" value="1"/>
</dbReference>